<evidence type="ECO:0000256" key="1">
    <source>
        <dbReference type="ARBA" id="ARBA00022737"/>
    </source>
</evidence>
<feature type="domain" description="RRM" evidence="5">
    <location>
        <begin position="441"/>
        <end position="520"/>
    </location>
</feature>
<keyword evidence="1" id="KW-0677">Repeat</keyword>
<evidence type="ECO:0000256" key="3">
    <source>
        <dbReference type="PROSITE-ProRule" id="PRU00176"/>
    </source>
</evidence>
<accession>A0A565B9B5</accession>
<feature type="compositionally biased region" description="Acidic residues" evidence="4">
    <location>
        <begin position="288"/>
        <end position="299"/>
    </location>
</feature>
<feature type="compositionally biased region" description="Basic and acidic residues" evidence="4">
    <location>
        <begin position="192"/>
        <end position="206"/>
    </location>
</feature>
<dbReference type="InterPro" id="IPR034349">
    <property type="entry name" value="NUCL_RRM1"/>
</dbReference>
<evidence type="ECO:0000313" key="6">
    <source>
        <dbReference type="EMBL" id="VVA98112.1"/>
    </source>
</evidence>
<feature type="compositionally biased region" description="Basic and acidic residues" evidence="4">
    <location>
        <begin position="300"/>
        <end position="320"/>
    </location>
</feature>
<dbReference type="Gene3D" id="3.30.70.330">
    <property type="match status" value="2"/>
</dbReference>
<keyword evidence="7" id="KW-1185">Reference proteome</keyword>
<evidence type="ECO:0000313" key="7">
    <source>
        <dbReference type="Proteomes" id="UP000489600"/>
    </source>
</evidence>
<dbReference type="InterPro" id="IPR034350">
    <property type="entry name" value="NUCL_RRM2"/>
</dbReference>
<feature type="compositionally biased region" description="Acidic residues" evidence="4">
    <location>
        <begin position="51"/>
        <end position="60"/>
    </location>
</feature>
<dbReference type="InterPro" id="IPR000504">
    <property type="entry name" value="RRM_dom"/>
</dbReference>
<dbReference type="PROSITE" id="PS50102">
    <property type="entry name" value="RRM"/>
    <property type="match status" value="2"/>
</dbReference>
<feature type="compositionally biased region" description="Acidic residues" evidence="4">
    <location>
        <begin position="151"/>
        <end position="163"/>
    </location>
</feature>
<feature type="compositionally biased region" description="Acidic residues" evidence="4">
    <location>
        <begin position="240"/>
        <end position="253"/>
    </location>
</feature>
<dbReference type="SMART" id="SM00360">
    <property type="entry name" value="RRM"/>
    <property type="match status" value="2"/>
</dbReference>
<proteinExistence type="predicted"/>
<protein>
    <recommendedName>
        <fullName evidence="5">RRM domain-containing protein</fullName>
    </recommendedName>
</protein>
<feature type="compositionally biased region" description="Acidic residues" evidence="4">
    <location>
        <begin position="119"/>
        <end position="131"/>
    </location>
</feature>
<dbReference type="Pfam" id="PF00076">
    <property type="entry name" value="RRM_1"/>
    <property type="match status" value="2"/>
</dbReference>
<dbReference type="SUPFAM" id="SSF54928">
    <property type="entry name" value="RNA-binding domain, RBD"/>
    <property type="match status" value="2"/>
</dbReference>
<evidence type="ECO:0000256" key="2">
    <source>
        <dbReference type="ARBA" id="ARBA00022884"/>
    </source>
</evidence>
<feature type="region of interest" description="Disordered" evidence="4">
    <location>
        <begin position="413"/>
        <end position="440"/>
    </location>
</feature>
<dbReference type="AlphaFoldDB" id="A0A565B9B5"/>
<dbReference type="PANTHER" id="PTHR23236">
    <property type="entry name" value="EUKARYOTIC TRANSLATION INITIATION FACTOR 4B/4H"/>
    <property type="match status" value="1"/>
</dbReference>
<feature type="compositionally biased region" description="Acidic residues" evidence="4">
    <location>
        <begin position="24"/>
        <end position="34"/>
    </location>
</feature>
<evidence type="ECO:0000259" key="5">
    <source>
        <dbReference type="PROSITE" id="PS50102"/>
    </source>
</evidence>
<dbReference type="EMBL" id="CABITT030000003">
    <property type="protein sequence ID" value="VVA98112.1"/>
    <property type="molecule type" value="Genomic_DNA"/>
</dbReference>
<reference evidence="6" key="1">
    <citation type="submission" date="2019-07" db="EMBL/GenBank/DDBJ databases">
        <authorList>
            <person name="Dittberner H."/>
        </authorList>
    </citation>
    <scope>NUCLEOTIDE SEQUENCE [LARGE SCALE GENOMIC DNA]</scope>
</reference>
<feature type="compositionally biased region" description="Low complexity" evidence="4">
    <location>
        <begin position="277"/>
        <end position="286"/>
    </location>
</feature>
<feature type="region of interest" description="Disordered" evidence="4">
    <location>
        <begin position="521"/>
        <end position="587"/>
    </location>
</feature>
<name>A0A565B9B5_9BRAS</name>
<dbReference type="CDD" id="cd12450">
    <property type="entry name" value="RRM1_NUCLs"/>
    <property type="match status" value="1"/>
</dbReference>
<feature type="compositionally biased region" description="Acidic residues" evidence="4">
    <location>
        <begin position="80"/>
        <end position="91"/>
    </location>
</feature>
<organism evidence="6 7">
    <name type="scientific">Arabis nemorensis</name>
    <dbReference type="NCBI Taxonomy" id="586526"/>
    <lineage>
        <taxon>Eukaryota</taxon>
        <taxon>Viridiplantae</taxon>
        <taxon>Streptophyta</taxon>
        <taxon>Embryophyta</taxon>
        <taxon>Tracheophyta</taxon>
        <taxon>Spermatophyta</taxon>
        <taxon>Magnoliopsida</taxon>
        <taxon>eudicotyledons</taxon>
        <taxon>Gunneridae</taxon>
        <taxon>Pentapetalae</taxon>
        <taxon>rosids</taxon>
        <taxon>malvids</taxon>
        <taxon>Brassicales</taxon>
        <taxon>Brassicaceae</taxon>
        <taxon>Arabideae</taxon>
        <taxon>Arabis</taxon>
    </lineage>
</organism>
<feature type="compositionally biased region" description="Polar residues" evidence="4">
    <location>
        <begin position="98"/>
        <end position="109"/>
    </location>
</feature>
<dbReference type="InterPro" id="IPR012677">
    <property type="entry name" value="Nucleotide-bd_a/b_plait_sf"/>
</dbReference>
<gene>
    <name evidence="6" type="ORF">ANE_LOCUS8557</name>
</gene>
<dbReference type="PANTHER" id="PTHR23236:SF119">
    <property type="entry name" value="NUCLEAR RNA-BINDING PROTEIN SART-3"/>
    <property type="match status" value="1"/>
</dbReference>
<comment type="caution">
    <text evidence="6">The sequence shown here is derived from an EMBL/GenBank/DDBJ whole genome shotgun (WGS) entry which is preliminary data.</text>
</comment>
<feature type="domain" description="RRM" evidence="5">
    <location>
        <begin position="337"/>
        <end position="412"/>
    </location>
</feature>
<feature type="compositionally biased region" description="Low complexity" evidence="4">
    <location>
        <begin position="531"/>
        <end position="545"/>
    </location>
</feature>
<feature type="compositionally biased region" description="Polar residues" evidence="4">
    <location>
        <begin position="321"/>
        <end position="334"/>
    </location>
</feature>
<dbReference type="Proteomes" id="UP000489600">
    <property type="component" value="Unassembled WGS sequence"/>
</dbReference>
<dbReference type="CDD" id="cd12451">
    <property type="entry name" value="RRM2_NUCLs"/>
    <property type="match status" value="1"/>
</dbReference>
<evidence type="ECO:0000256" key="4">
    <source>
        <dbReference type="SAM" id="MobiDB-lite"/>
    </source>
</evidence>
<dbReference type="OrthoDB" id="439808at2759"/>
<feature type="region of interest" description="Disordered" evidence="4">
    <location>
        <begin position="10"/>
        <end position="334"/>
    </location>
</feature>
<feature type="compositionally biased region" description="Polar residues" evidence="4">
    <location>
        <begin position="416"/>
        <end position="440"/>
    </location>
</feature>
<keyword evidence="2 3" id="KW-0694">RNA-binding</keyword>
<dbReference type="InterPro" id="IPR035979">
    <property type="entry name" value="RBD_domain_sf"/>
</dbReference>
<dbReference type="GO" id="GO:0003723">
    <property type="term" value="F:RNA binding"/>
    <property type="evidence" value="ECO:0007669"/>
    <property type="project" value="UniProtKB-UniRule"/>
</dbReference>
<sequence length="587" mass="63928">MFCLNVYQKVVAKKPAPKVKEDSSSEDESSDEELAPVKNQPAKSSSSEDGSSSDEDEEEPAPVKKPPTTFEKAKAHTSSSEDESSSDEEEAPAPVKKQPTTLEKQQPTTLEKAKAETSSSEDESSSDEEEAPAPVKKQPTTLEKAKAETSSSEDESSSDEEEAPAPVKKQPTTLEKAKAETSSSEDEDEEPAPEKKPPTTLKKAEAESSSSGDESSSDDEPALPKKQPEVVKPAVKDSSSSEDDSDSDEESEDEKSKLLPYVQESDDETPPKKKSKVSSTKTSKQESSIEESDGEESEDEKVTPKKKDSDVKMLEAEQKSNAKQSKTPATQTQGGSKTLFVKNLSYAIERSQVENFFKEAGEVVDVRLAYENDRFRGFGHVEFASGEAAQKALELHGKQLLGRDVWLDFANEKRGSSTTPRSSNPGSNYQTARKGEGSQSKTIYVKGFDTSLGERETRDALREHFSSCGKITRIAVPNDRETGVVRGMAYIDFESGFDKALELNGSEFGGRYIVVNEAAPRADNSGDRPVSSGRNQGGRNSNRWNRGGRDSNGRNQGGRNQGRGRTPNKPSLFPASQAKKITFDDDE</sequence>